<reference evidence="1" key="1">
    <citation type="submission" date="2020-08" db="EMBL/GenBank/DDBJ databases">
        <title>Multicomponent nature underlies the extraordinary mechanical properties of spider dragline silk.</title>
        <authorList>
            <person name="Kono N."/>
            <person name="Nakamura H."/>
            <person name="Mori M."/>
            <person name="Yoshida Y."/>
            <person name="Ohtoshi R."/>
            <person name="Malay A.D."/>
            <person name="Moran D.A.P."/>
            <person name="Tomita M."/>
            <person name="Numata K."/>
            <person name="Arakawa K."/>
        </authorList>
    </citation>
    <scope>NUCLEOTIDE SEQUENCE</scope>
</reference>
<accession>A0A8X6YK14</accession>
<proteinExistence type="predicted"/>
<protein>
    <submittedName>
        <fullName evidence="1">Uncharacterized protein</fullName>
    </submittedName>
</protein>
<dbReference type="EMBL" id="BMAV01019254">
    <property type="protein sequence ID" value="GFY72163.1"/>
    <property type="molecule type" value="Genomic_DNA"/>
</dbReference>
<organism evidence="1 2">
    <name type="scientific">Trichonephila inaurata madagascariensis</name>
    <dbReference type="NCBI Taxonomy" id="2747483"/>
    <lineage>
        <taxon>Eukaryota</taxon>
        <taxon>Metazoa</taxon>
        <taxon>Ecdysozoa</taxon>
        <taxon>Arthropoda</taxon>
        <taxon>Chelicerata</taxon>
        <taxon>Arachnida</taxon>
        <taxon>Araneae</taxon>
        <taxon>Araneomorphae</taxon>
        <taxon>Entelegynae</taxon>
        <taxon>Araneoidea</taxon>
        <taxon>Nephilidae</taxon>
        <taxon>Trichonephila</taxon>
        <taxon>Trichonephila inaurata</taxon>
    </lineage>
</organism>
<name>A0A8X6YK14_9ARAC</name>
<dbReference type="AlphaFoldDB" id="A0A8X6YK14"/>
<keyword evidence="2" id="KW-1185">Reference proteome</keyword>
<comment type="caution">
    <text evidence="1">The sequence shown here is derived from an EMBL/GenBank/DDBJ whole genome shotgun (WGS) entry which is preliminary data.</text>
</comment>
<gene>
    <name evidence="1" type="ORF">TNIN_219331</name>
</gene>
<sequence>MKNNKFGKRFGASLRVGELTTMCWPRFSNQQWPWESPPLCNAGPHPGTTWSYKAGEIIHQLIEQPGHAGYAAPGSCTIWRPETQNSAFLRYPLHGRTKTPPHQSKGPQKFKTPLQVPVFPGAVCCVVIPVVKKTIRLNFIPLSPGLPQD</sequence>
<evidence type="ECO:0000313" key="2">
    <source>
        <dbReference type="Proteomes" id="UP000886998"/>
    </source>
</evidence>
<evidence type="ECO:0000313" key="1">
    <source>
        <dbReference type="EMBL" id="GFY72163.1"/>
    </source>
</evidence>
<dbReference type="Proteomes" id="UP000886998">
    <property type="component" value="Unassembled WGS sequence"/>
</dbReference>